<evidence type="ECO:0000256" key="1">
    <source>
        <dbReference type="ARBA" id="ARBA00022679"/>
    </source>
</evidence>
<keyword evidence="4" id="KW-1185">Reference proteome</keyword>
<dbReference type="EMBL" id="CAJRAU010000008">
    <property type="protein sequence ID" value="CAG5073202.1"/>
    <property type="molecule type" value="Genomic_DNA"/>
</dbReference>
<comment type="caution">
    <text evidence="3">The sequence shown here is derived from an EMBL/GenBank/DDBJ whole genome shotgun (WGS) entry which is preliminary data.</text>
</comment>
<reference evidence="3 4" key="1">
    <citation type="submission" date="2021-04" db="EMBL/GenBank/DDBJ databases">
        <authorList>
            <person name="Rodrigo-Torres L."/>
            <person name="Arahal R. D."/>
            <person name="Lucena T."/>
        </authorList>
    </citation>
    <scope>NUCLEOTIDE SEQUENCE [LARGE SCALE GENOMIC DNA]</scope>
    <source>
        <strain evidence="3 4">CECT 9623</strain>
    </source>
</reference>
<feature type="domain" description="N-acetyltransferase" evidence="2">
    <location>
        <begin position="3"/>
        <end position="149"/>
    </location>
</feature>
<dbReference type="RefSeq" id="WP_215235972.1">
    <property type="nucleotide sequence ID" value="NZ_CAJRAU010000008.1"/>
</dbReference>
<evidence type="ECO:0000313" key="3">
    <source>
        <dbReference type="EMBL" id="CAG5073202.1"/>
    </source>
</evidence>
<dbReference type="InterPro" id="IPR050769">
    <property type="entry name" value="NAT_camello-type"/>
</dbReference>
<protein>
    <recommendedName>
        <fullName evidence="2">N-acetyltransferase domain-containing protein</fullName>
    </recommendedName>
</protein>
<accession>A0ABM8UWP4</accession>
<proteinExistence type="predicted"/>
<organism evidence="3 4">
    <name type="scientific">Dyadobacter linearis</name>
    <dbReference type="NCBI Taxonomy" id="2823330"/>
    <lineage>
        <taxon>Bacteria</taxon>
        <taxon>Pseudomonadati</taxon>
        <taxon>Bacteroidota</taxon>
        <taxon>Cytophagia</taxon>
        <taxon>Cytophagales</taxon>
        <taxon>Spirosomataceae</taxon>
        <taxon>Dyadobacter</taxon>
    </lineage>
</organism>
<dbReference type="PROSITE" id="PS51186">
    <property type="entry name" value="GNAT"/>
    <property type="match status" value="1"/>
</dbReference>
<evidence type="ECO:0000313" key="4">
    <source>
        <dbReference type="Proteomes" id="UP000679725"/>
    </source>
</evidence>
<dbReference type="Proteomes" id="UP000679725">
    <property type="component" value="Unassembled WGS sequence"/>
</dbReference>
<dbReference type="Pfam" id="PF00583">
    <property type="entry name" value="Acetyltransf_1"/>
    <property type="match status" value="1"/>
</dbReference>
<sequence length="150" mass="16924">MTGLIRTNSENPDFKALTDKLDDELCRIYNTKKEDFEEYNRIVGLNTVLLAYSESHLAACGCFKILNENTIELKRMYVEPDFRGRGIASALVAEIEKWALELGYNTAFLETGKGQPQAIALYKKLGYKPVTDPILAVSDYSVCMQKDLKS</sequence>
<dbReference type="InterPro" id="IPR000182">
    <property type="entry name" value="GNAT_dom"/>
</dbReference>
<dbReference type="Gene3D" id="3.40.630.30">
    <property type="match status" value="1"/>
</dbReference>
<evidence type="ECO:0000259" key="2">
    <source>
        <dbReference type="PROSITE" id="PS51186"/>
    </source>
</evidence>
<name>A0ABM8UWP4_9BACT</name>
<dbReference type="InterPro" id="IPR016181">
    <property type="entry name" value="Acyl_CoA_acyltransferase"/>
</dbReference>
<gene>
    <name evidence="3" type="ORF">DYBT9623_04705</name>
</gene>
<dbReference type="SUPFAM" id="SSF55729">
    <property type="entry name" value="Acyl-CoA N-acyltransferases (Nat)"/>
    <property type="match status" value="1"/>
</dbReference>
<dbReference type="PANTHER" id="PTHR13947:SF37">
    <property type="entry name" value="LD18367P"/>
    <property type="match status" value="1"/>
</dbReference>
<dbReference type="CDD" id="cd04301">
    <property type="entry name" value="NAT_SF"/>
    <property type="match status" value="1"/>
</dbReference>
<dbReference type="PANTHER" id="PTHR13947">
    <property type="entry name" value="GNAT FAMILY N-ACETYLTRANSFERASE"/>
    <property type="match status" value="1"/>
</dbReference>
<keyword evidence="1" id="KW-0808">Transferase</keyword>